<dbReference type="InterPro" id="IPR016130">
    <property type="entry name" value="Tyr_Pase_AS"/>
</dbReference>
<dbReference type="InterPro" id="IPR029021">
    <property type="entry name" value="Prot-tyrosine_phosphatase-like"/>
</dbReference>
<sequence>MNDTNNDNLRFPEGFLWGTSNAAYQIEGAWDADGKAPSIWDIAIHSGQLPVPEGSDLSVASDEYHRLSEDLDLLGEIGAPVHRFSVSWPRIIIDDQKTTNPAGLDYYDRLVDGLLERGIRPAACLYHWDTPQWLEDRYGGWMGRESVDWFTDFTHIMAQRLGDRVDQWYTMNEPSHPALAGYVAGMFPPMRQEGERGFDAVHNILLAHGMSVRALREENVKGSIGVILAVIGMQPATSNPDDIAAADRASYGIDRMMLDPLLGRGHVPTVRRQVEQDGACRDNDMEIISEPLDVLGVNWYSSLNVASTERASKFYDAAGVGEHAAGLRQFGGIAAGEDSAVVPAPGHRWWDDHGFRQDTPGGLKRTLEWVHREYPDHPRIIVTENGRGMEHRTGAAHATGHDGGGFYDGVHDLTRIAYLTRSIQDLRDIIAGGIDVGGYYIWSSIDNIQWMNGFRERFGLVHVNADSLERERKDSFFWFSKVVESNGACVPSSEEAGNNVAAPSDGDAAGIVIHGVPNARGIGGLMTVDGHHRLRNGLFLRSAGLNFMTPEGRNDLQRLGVRTIVDLRDSWEVTRWPYEVDGIEVLRIPLLAGSNPSDGSTSDFIFSVAAARLSGANGEQTSRMGHEILKATYRNIVDNSGSSIAYILTLLAEGNGPMLIHCTAGKDRTGIVAAVLEAILGVDDESIVSSYAQSAGNLGEAFRKAISSGMLDIPNDTTSDGGVGALAGILASPASLMREMLGRIRSKHCTVAQYCLDNGMTKEHLEQLRSMFLEPID</sequence>
<dbReference type="SUPFAM" id="SSF52799">
    <property type="entry name" value="(Phosphotyrosine protein) phosphatases II"/>
    <property type="match status" value="1"/>
</dbReference>
<reference evidence="8 9" key="1">
    <citation type="submission" date="2019-04" db="EMBL/GenBank/DDBJ databases">
        <title>Genome Announcement To Ensure Probiotic Safety of Bifidobacterium longum subsp infantis UBBI-01.</title>
        <authorList>
            <person name="Sulthana A."/>
            <person name="Lakshmi S.G."/>
            <person name="Madempudi R.S."/>
        </authorList>
    </citation>
    <scope>NUCLEOTIDE SEQUENCE [LARGE SCALE GENOMIC DNA]</scope>
    <source>
        <strain evidence="8 9">UBBI-01</strain>
    </source>
</reference>
<dbReference type="EC" id="3.2.1.21" evidence="2"/>
<dbReference type="InterPro" id="IPR033132">
    <property type="entry name" value="GH_1_N_CS"/>
</dbReference>
<dbReference type="RefSeq" id="WP_136500669.1">
    <property type="nucleotide sequence ID" value="NZ_SSWL01000009.1"/>
</dbReference>
<evidence type="ECO:0000256" key="6">
    <source>
        <dbReference type="RuleBase" id="RU004468"/>
    </source>
</evidence>
<dbReference type="InterPro" id="IPR018120">
    <property type="entry name" value="Glyco_hydro_1_AS"/>
</dbReference>
<comment type="caution">
    <text evidence="8">The sequence shown here is derived from an EMBL/GenBank/DDBJ whole genome shotgun (WGS) entry which is preliminary data.</text>
</comment>
<dbReference type="EMBL" id="SSWL01000009">
    <property type="protein sequence ID" value="THJ29375.1"/>
    <property type="molecule type" value="Genomic_DNA"/>
</dbReference>
<dbReference type="Gene3D" id="3.20.20.80">
    <property type="entry name" value="Glycosidases"/>
    <property type="match status" value="1"/>
</dbReference>
<dbReference type="PROSITE" id="PS50056">
    <property type="entry name" value="TYR_PHOSPHATASE_2"/>
    <property type="match status" value="1"/>
</dbReference>
<organism evidence="8 9">
    <name type="scientific">Bifidobacterium longum subsp. infantis</name>
    <dbReference type="NCBI Taxonomy" id="1682"/>
    <lineage>
        <taxon>Bacteria</taxon>
        <taxon>Bacillati</taxon>
        <taxon>Actinomycetota</taxon>
        <taxon>Actinomycetes</taxon>
        <taxon>Bifidobacteriales</taxon>
        <taxon>Bifidobacteriaceae</taxon>
        <taxon>Bifidobacterium</taxon>
    </lineage>
</organism>
<dbReference type="InterPro" id="IPR026893">
    <property type="entry name" value="Tyr/Ser_Pase_IphP-type"/>
</dbReference>
<feature type="domain" description="Tyrosine specific protein phosphatases" evidence="7">
    <location>
        <begin position="631"/>
        <end position="675"/>
    </location>
</feature>
<dbReference type="Gene3D" id="3.90.190.10">
    <property type="entry name" value="Protein tyrosine phosphatase superfamily"/>
    <property type="match status" value="1"/>
</dbReference>
<dbReference type="InterPro" id="IPR001360">
    <property type="entry name" value="Glyco_hydro_1"/>
</dbReference>
<dbReference type="InterPro" id="IPR017853">
    <property type="entry name" value="GH"/>
</dbReference>
<dbReference type="PROSITE" id="PS00653">
    <property type="entry name" value="GLYCOSYL_HYDROL_F1_2"/>
    <property type="match status" value="1"/>
</dbReference>
<evidence type="ECO:0000313" key="8">
    <source>
        <dbReference type="EMBL" id="THJ29375.1"/>
    </source>
</evidence>
<evidence type="ECO:0000256" key="3">
    <source>
        <dbReference type="ARBA" id="ARBA00022801"/>
    </source>
</evidence>
<dbReference type="Pfam" id="PF13350">
    <property type="entry name" value="Y_phosphatase3"/>
    <property type="match status" value="1"/>
</dbReference>
<dbReference type="PANTHER" id="PTHR10353:SF36">
    <property type="entry name" value="LP05116P"/>
    <property type="match status" value="1"/>
</dbReference>
<accession>A0A4S5BFE6</accession>
<dbReference type="SUPFAM" id="SSF51445">
    <property type="entry name" value="(Trans)glycosidases"/>
    <property type="match status" value="1"/>
</dbReference>
<dbReference type="PROSITE" id="PS00383">
    <property type="entry name" value="TYR_PHOSPHATASE_1"/>
    <property type="match status" value="1"/>
</dbReference>
<feature type="active site" description="Nucleophile" evidence="5">
    <location>
        <position position="384"/>
    </location>
</feature>
<keyword evidence="4 6" id="KW-0326">Glycosidase</keyword>
<gene>
    <name evidence="8" type="ORF">E6L38_07195</name>
</gene>
<evidence type="ECO:0000256" key="2">
    <source>
        <dbReference type="ARBA" id="ARBA00012744"/>
    </source>
</evidence>
<dbReference type="GO" id="GO:0004721">
    <property type="term" value="F:phosphoprotein phosphatase activity"/>
    <property type="evidence" value="ECO:0007669"/>
    <property type="project" value="InterPro"/>
</dbReference>
<evidence type="ECO:0000259" key="7">
    <source>
        <dbReference type="PROSITE" id="PS50056"/>
    </source>
</evidence>
<comment type="similarity">
    <text evidence="1">Belongs to the glycosyl hydrolase 1 family.</text>
</comment>
<dbReference type="AlphaFoldDB" id="A0A4S5BFE6"/>
<evidence type="ECO:0000256" key="1">
    <source>
        <dbReference type="ARBA" id="ARBA00010838"/>
    </source>
</evidence>
<proteinExistence type="inferred from homology"/>
<protein>
    <recommendedName>
        <fullName evidence="2">beta-glucosidase</fullName>
        <ecNumber evidence="2">3.2.1.21</ecNumber>
    </recommendedName>
</protein>
<name>A0A4S5BFE6_BIFLI</name>
<keyword evidence="3 6" id="KW-0378">Hydrolase</keyword>
<dbReference type="InterPro" id="IPR000387">
    <property type="entry name" value="Tyr_Pase_dom"/>
</dbReference>
<dbReference type="PRINTS" id="PR00131">
    <property type="entry name" value="GLHYDRLASE1"/>
</dbReference>
<dbReference type="GO" id="GO:0008422">
    <property type="term" value="F:beta-glucosidase activity"/>
    <property type="evidence" value="ECO:0007669"/>
    <property type="project" value="UniProtKB-EC"/>
</dbReference>
<evidence type="ECO:0000313" key="9">
    <source>
        <dbReference type="Proteomes" id="UP000306697"/>
    </source>
</evidence>
<evidence type="ECO:0000256" key="5">
    <source>
        <dbReference type="PROSITE-ProRule" id="PRU10055"/>
    </source>
</evidence>
<dbReference type="GO" id="GO:0005975">
    <property type="term" value="P:carbohydrate metabolic process"/>
    <property type="evidence" value="ECO:0007669"/>
    <property type="project" value="InterPro"/>
</dbReference>
<evidence type="ECO:0000256" key="4">
    <source>
        <dbReference type="ARBA" id="ARBA00023295"/>
    </source>
</evidence>
<dbReference type="Pfam" id="PF00232">
    <property type="entry name" value="Glyco_hydro_1"/>
    <property type="match status" value="1"/>
</dbReference>
<dbReference type="Proteomes" id="UP000306697">
    <property type="component" value="Unassembled WGS sequence"/>
</dbReference>
<dbReference type="PROSITE" id="PS00572">
    <property type="entry name" value="GLYCOSYL_HYDROL_F1_1"/>
    <property type="match status" value="1"/>
</dbReference>
<dbReference type="PANTHER" id="PTHR10353">
    <property type="entry name" value="GLYCOSYL HYDROLASE"/>
    <property type="match status" value="1"/>
</dbReference>